<organism evidence="2 3">
    <name type="scientific">Cnuella takakiae</name>
    <dbReference type="NCBI Taxonomy" id="1302690"/>
    <lineage>
        <taxon>Bacteria</taxon>
        <taxon>Pseudomonadati</taxon>
        <taxon>Bacteroidota</taxon>
        <taxon>Chitinophagia</taxon>
        <taxon>Chitinophagales</taxon>
        <taxon>Chitinophagaceae</taxon>
        <taxon>Cnuella</taxon>
    </lineage>
</organism>
<feature type="transmembrane region" description="Helical" evidence="1">
    <location>
        <begin position="47"/>
        <end position="70"/>
    </location>
</feature>
<dbReference type="Proteomes" id="UP000184368">
    <property type="component" value="Unassembled WGS sequence"/>
</dbReference>
<dbReference type="PANTHER" id="PTHR36443">
    <property type="entry name" value="BSR5223 PROTEIN"/>
    <property type="match status" value="1"/>
</dbReference>
<evidence type="ECO:0008006" key="4">
    <source>
        <dbReference type="Google" id="ProtNLM"/>
    </source>
</evidence>
<dbReference type="AlphaFoldDB" id="A0A1M5GYF9"/>
<dbReference type="EMBL" id="FQUO01000017">
    <property type="protein sequence ID" value="SHG08771.1"/>
    <property type="molecule type" value="Genomic_DNA"/>
</dbReference>
<reference evidence="2 3" key="1">
    <citation type="submission" date="2016-11" db="EMBL/GenBank/DDBJ databases">
        <authorList>
            <person name="Jaros S."/>
            <person name="Januszkiewicz K."/>
            <person name="Wedrychowicz H."/>
        </authorList>
    </citation>
    <scope>NUCLEOTIDE SEQUENCE [LARGE SCALE GENOMIC DNA]</scope>
    <source>
        <strain evidence="2 3">DSM 26897</strain>
    </source>
</reference>
<name>A0A1M5GYF9_9BACT</name>
<dbReference type="Pfam" id="PF11146">
    <property type="entry name" value="DUF2905"/>
    <property type="match status" value="1"/>
</dbReference>
<protein>
    <recommendedName>
        <fullName evidence="4">DUF2905 domain-containing protein</fullName>
    </recommendedName>
</protein>
<keyword evidence="3" id="KW-1185">Reference proteome</keyword>
<accession>A0A1M5GYF9</accession>
<dbReference type="RefSeq" id="WP_073046749.1">
    <property type="nucleotide sequence ID" value="NZ_FQUO01000017.1"/>
</dbReference>
<sequence length="74" mass="8614">MSTHPAKYLILLGLAIVLIGVIWYFFGNRLHFLGRLPGDIRVERENFRFYFPLTTMILLSMLLSGLLTLIKKFL</sequence>
<proteinExistence type="predicted"/>
<dbReference type="InterPro" id="IPR021320">
    <property type="entry name" value="DUF2905"/>
</dbReference>
<dbReference type="PANTHER" id="PTHR36443:SF1">
    <property type="entry name" value="BSR5223 PROTEIN"/>
    <property type="match status" value="1"/>
</dbReference>
<evidence type="ECO:0000313" key="2">
    <source>
        <dbReference type="EMBL" id="SHG08771.1"/>
    </source>
</evidence>
<keyword evidence="1" id="KW-1133">Transmembrane helix</keyword>
<dbReference type="STRING" id="1302690.BUE76_02230"/>
<feature type="transmembrane region" description="Helical" evidence="1">
    <location>
        <begin position="6"/>
        <end position="26"/>
    </location>
</feature>
<evidence type="ECO:0000313" key="3">
    <source>
        <dbReference type="Proteomes" id="UP000184368"/>
    </source>
</evidence>
<gene>
    <name evidence="2" type="ORF">SAMN05444008_117111</name>
</gene>
<dbReference type="OrthoDB" id="680637at2"/>
<keyword evidence="1" id="KW-0472">Membrane</keyword>
<keyword evidence="1" id="KW-0812">Transmembrane</keyword>
<evidence type="ECO:0000256" key="1">
    <source>
        <dbReference type="SAM" id="Phobius"/>
    </source>
</evidence>